<reference evidence="2" key="1">
    <citation type="journal article" date="2008" name="J. Bacteriol.">
        <title>The pangenome structure of Escherichia coli: comparative genomic analysis of E. coli commensal and pathogenic isolates.</title>
        <authorList>
            <person name="Rasko D.A."/>
            <person name="Rosovitz M.J."/>
            <person name="Myers G.S."/>
            <person name="Mongodin E.F."/>
            <person name="Fricke W.F."/>
            <person name="Gajer P."/>
            <person name="Crabtree J."/>
            <person name="Sebaihia M."/>
            <person name="Thomson N.R."/>
            <person name="Chaudhuri R."/>
            <person name="Henderson I.R."/>
            <person name="Sperandio V."/>
            <person name="Ravel J."/>
        </authorList>
    </citation>
    <scope>NUCLEOTIDE SEQUENCE [LARGE SCALE GENOMIC DNA]</scope>
    <source>
        <strain evidence="2">E24377A / ETEC</strain>
    </source>
</reference>
<dbReference type="EMBL" id="CP000800">
    <property type="protein sequence ID" value="ABV19190.1"/>
    <property type="molecule type" value="Genomic_DNA"/>
</dbReference>
<dbReference type="InterPro" id="IPR010982">
    <property type="entry name" value="Lambda_DNA-bd_dom_sf"/>
</dbReference>
<name>A7ZL45_ECO24</name>
<dbReference type="Gene3D" id="1.10.260.40">
    <property type="entry name" value="lambda repressor-like DNA-binding domains"/>
    <property type="match status" value="1"/>
</dbReference>
<protein>
    <submittedName>
        <fullName evidence="1">Repressor protein</fullName>
    </submittedName>
</protein>
<dbReference type="SUPFAM" id="SSF47413">
    <property type="entry name" value="lambda repressor-like DNA-binding domains"/>
    <property type="match status" value="1"/>
</dbReference>
<dbReference type="HOGENOM" id="CLU_194443_3_0_6"/>
<dbReference type="Proteomes" id="UP000001122">
    <property type="component" value="Chromosome"/>
</dbReference>
<dbReference type="AlphaFoldDB" id="A7ZL45"/>
<evidence type="ECO:0000313" key="2">
    <source>
        <dbReference type="Proteomes" id="UP000001122"/>
    </source>
</evidence>
<accession>A7ZL45</accession>
<dbReference type="Pfam" id="PF14549">
    <property type="entry name" value="P22_Cro"/>
    <property type="match status" value="1"/>
</dbReference>
<evidence type="ECO:0000313" key="1">
    <source>
        <dbReference type="EMBL" id="ABV19190.1"/>
    </source>
</evidence>
<sequence>MRKLNFGGVMFKSDVINFYGTKAKVAKAAGVDPSAVSQWGELVPEGRAMRLQEASGGELQYDPKVYDEYRKAKRAGRLNNENHP</sequence>
<dbReference type="GO" id="GO:0003677">
    <property type="term" value="F:DNA binding"/>
    <property type="evidence" value="ECO:0007669"/>
    <property type="project" value="InterPro"/>
</dbReference>
<gene>
    <name evidence="1" type="ordered locus">EcE24377A_1422</name>
</gene>
<organism evidence="1 2">
    <name type="scientific">Escherichia coli O139:H28 (strain E24377A / ETEC)</name>
    <dbReference type="NCBI Taxonomy" id="331111"/>
    <lineage>
        <taxon>Bacteria</taxon>
        <taxon>Pseudomonadati</taxon>
        <taxon>Pseudomonadota</taxon>
        <taxon>Gammaproteobacteria</taxon>
        <taxon>Enterobacterales</taxon>
        <taxon>Enterobacteriaceae</taxon>
        <taxon>Escherichia</taxon>
    </lineage>
</organism>
<dbReference type="NCBIfam" id="NF007282">
    <property type="entry name" value="PRK09744.1"/>
    <property type="match status" value="1"/>
</dbReference>
<keyword evidence="2" id="KW-1185">Reference proteome</keyword>
<proteinExistence type="predicted"/>
<dbReference type="KEGG" id="ecw:EcE24377A_1422"/>